<reference evidence="2 3" key="1">
    <citation type="submission" date="2020-01" db="EMBL/GenBank/DDBJ databases">
        <title>Polyphasic characterisation and genomic insights into a novel alkali tolerant bacterium VR-M41.</title>
        <authorList>
            <person name="Vemuluri V.R."/>
        </authorList>
    </citation>
    <scope>NUCLEOTIDE SEQUENCE [LARGE SCALE GENOMIC DNA]</scope>
    <source>
        <strain evidence="2 3">VR-M41</strain>
    </source>
</reference>
<name>A0ABX0FC90_9BACL</name>
<keyword evidence="3" id="KW-1185">Reference proteome</keyword>
<dbReference type="RefSeq" id="WP_166274091.1">
    <property type="nucleotide sequence ID" value="NZ_JAAFGS010000003.1"/>
</dbReference>
<keyword evidence="1" id="KW-0472">Membrane</keyword>
<organism evidence="2 3">
    <name type="scientific">Saccharibacillus alkalitolerans</name>
    <dbReference type="NCBI Taxonomy" id="2705290"/>
    <lineage>
        <taxon>Bacteria</taxon>
        <taxon>Bacillati</taxon>
        <taxon>Bacillota</taxon>
        <taxon>Bacilli</taxon>
        <taxon>Bacillales</taxon>
        <taxon>Paenibacillaceae</taxon>
        <taxon>Saccharibacillus</taxon>
    </lineage>
</organism>
<evidence type="ECO:0000313" key="3">
    <source>
        <dbReference type="Proteomes" id="UP000800303"/>
    </source>
</evidence>
<evidence type="ECO:0000256" key="1">
    <source>
        <dbReference type="SAM" id="Phobius"/>
    </source>
</evidence>
<dbReference type="PROSITE" id="PS51257">
    <property type="entry name" value="PROKAR_LIPOPROTEIN"/>
    <property type="match status" value="1"/>
</dbReference>
<feature type="transmembrane region" description="Helical" evidence="1">
    <location>
        <begin position="52"/>
        <end position="72"/>
    </location>
</feature>
<feature type="transmembrane region" description="Helical" evidence="1">
    <location>
        <begin position="12"/>
        <end position="32"/>
    </location>
</feature>
<accession>A0ABX0FC90</accession>
<keyword evidence="1" id="KW-1133">Transmembrane helix</keyword>
<comment type="caution">
    <text evidence="2">The sequence shown here is derived from an EMBL/GenBank/DDBJ whole genome shotgun (WGS) entry which is preliminary data.</text>
</comment>
<dbReference type="Proteomes" id="UP000800303">
    <property type="component" value="Unassembled WGS sequence"/>
</dbReference>
<keyword evidence="1" id="KW-0812">Transmembrane</keyword>
<sequence length="161" mass="18917">MEKEARTYEVRSAYPVTAAAGCGIQSVLWFMLARQHYEQWSAGWSDPFNFRFSLGIAIVMAGITLISVWQMFRPPYKIEWGEENLKLRRKKLPKERIKRIYVSWEEKPSIGIQPRGAWFVPNDYSFKFSDEDSGDRRVKELIAWADSRGIPVIRRKAARWL</sequence>
<gene>
    <name evidence="2" type="ORF">GYN08_10080</name>
</gene>
<protein>
    <submittedName>
        <fullName evidence="2">Uncharacterized protein</fullName>
    </submittedName>
</protein>
<dbReference type="EMBL" id="JAAFGS010000003">
    <property type="protein sequence ID" value="NGZ75672.1"/>
    <property type="molecule type" value="Genomic_DNA"/>
</dbReference>
<evidence type="ECO:0000313" key="2">
    <source>
        <dbReference type="EMBL" id="NGZ75672.1"/>
    </source>
</evidence>
<proteinExistence type="predicted"/>